<sequence>MYYGQQSTPERSPDPTVPPRPQSLDAAAEKTVSAASNPTLGSSTDDWDWENMIDRWAPYSTPGPIYCVRTVDPVTGTVSRSFPNGIPFLEPVTCKTPDSAWWEWTMMSVDERLLSLTKEGIDAGFSGPLHEEYKHLRSVQPGRYSKLSPELVWNGVYLELEDSVTVYDQKYFDHYSLRVKVLRGIYCRNCCSPFSDSGEDDWTPRPLVKLLENCIRFHDEVYLPAYRSKYFPPHRSAKEPKKLNCDTELENYSWDNFLIMVSDATQSEDESGIKARYKAGLLRREQALAYILTVKGIMTEVETFLKDEDRVPLLSWNSRYGVYFPRDWCVSSWERDRLLCLLELQNLHDRNTALLKFLGNLRSERLELPLLKYLREKDVNVELASKIHELSSAKGGEKELLWLERKRKEEDERVRTRLVRE</sequence>
<reference evidence="2 3" key="1">
    <citation type="journal article" date="2018" name="Nat. Ecol. Evol.">
        <title>Pezizomycetes genomes reveal the molecular basis of ectomycorrhizal truffle lifestyle.</title>
        <authorList>
            <person name="Murat C."/>
            <person name="Payen T."/>
            <person name="Noel B."/>
            <person name="Kuo A."/>
            <person name="Morin E."/>
            <person name="Chen J."/>
            <person name="Kohler A."/>
            <person name="Krizsan K."/>
            <person name="Balestrini R."/>
            <person name="Da Silva C."/>
            <person name="Montanini B."/>
            <person name="Hainaut M."/>
            <person name="Levati E."/>
            <person name="Barry K.W."/>
            <person name="Belfiori B."/>
            <person name="Cichocki N."/>
            <person name="Clum A."/>
            <person name="Dockter R.B."/>
            <person name="Fauchery L."/>
            <person name="Guy J."/>
            <person name="Iotti M."/>
            <person name="Le Tacon F."/>
            <person name="Lindquist E.A."/>
            <person name="Lipzen A."/>
            <person name="Malagnac F."/>
            <person name="Mello A."/>
            <person name="Molinier V."/>
            <person name="Miyauchi S."/>
            <person name="Poulain J."/>
            <person name="Riccioni C."/>
            <person name="Rubini A."/>
            <person name="Sitrit Y."/>
            <person name="Splivallo R."/>
            <person name="Traeger S."/>
            <person name="Wang M."/>
            <person name="Zifcakova L."/>
            <person name="Wipf D."/>
            <person name="Zambonelli A."/>
            <person name="Paolocci F."/>
            <person name="Nowrousian M."/>
            <person name="Ottonello S."/>
            <person name="Baldrian P."/>
            <person name="Spatafora J.W."/>
            <person name="Henrissat B."/>
            <person name="Nagy L.G."/>
            <person name="Aury J.M."/>
            <person name="Wincker P."/>
            <person name="Grigoriev I.V."/>
            <person name="Bonfante P."/>
            <person name="Martin F.M."/>
        </authorList>
    </citation>
    <scope>NUCLEOTIDE SEQUENCE [LARGE SCALE GENOMIC DNA]</scope>
    <source>
        <strain evidence="2 3">RN42</strain>
    </source>
</reference>
<dbReference type="Proteomes" id="UP000275078">
    <property type="component" value="Unassembled WGS sequence"/>
</dbReference>
<feature type="compositionally biased region" description="Polar residues" evidence="1">
    <location>
        <begin position="33"/>
        <end position="44"/>
    </location>
</feature>
<dbReference type="EMBL" id="ML119824">
    <property type="protein sequence ID" value="RPA73338.1"/>
    <property type="molecule type" value="Genomic_DNA"/>
</dbReference>
<keyword evidence="3" id="KW-1185">Reference proteome</keyword>
<evidence type="ECO:0000313" key="2">
    <source>
        <dbReference type="EMBL" id="RPA73338.1"/>
    </source>
</evidence>
<gene>
    <name evidence="2" type="ORF">BJ508DRAFT_381104</name>
</gene>
<protein>
    <submittedName>
        <fullName evidence="2">Uncharacterized protein</fullName>
    </submittedName>
</protein>
<dbReference type="AlphaFoldDB" id="A0A3N4HLD5"/>
<organism evidence="2 3">
    <name type="scientific">Ascobolus immersus RN42</name>
    <dbReference type="NCBI Taxonomy" id="1160509"/>
    <lineage>
        <taxon>Eukaryota</taxon>
        <taxon>Fungi</taxon>
        <taxon>Dikarya</taxon>
        <taxon>Ascomycota</taxon>
        <taxon>Pezizomycotina</taxon>
        <taxon>Pezizomycetes</taxon>
        <taxon>Pezizales</taxon>
        <taxon>Ascobolaceae</taxon>
        <taxon>Ascobolus</taxon>
    </lineage>
</organism>
<evidence type="ECO:0000256" key="1">
    <source>
        <dbReference type="SAM" id="MobiDB-lite"/>
    </source>
</evidence>
<evidence type="ECO:0000313" key="3">
    <source>
        <dbReference type="Proteomes" id="UP000275078"/>
    </source>
</evidence>
<feature type="region of interest" description="Disordered" evidence="1">
    <location>
        <begin position="1"/>
        <end position="44"/>
    </location>
</feature>
<name>A0A3N4HLD5_ASCIM</name>
<feature type="compositionally biased region" description="Polar residues" evidence="1">
    <location>
        <begin position="1"/>
        <end position="10"/>
    </location>
</feature>
<proteinExistence type="predicted"/>
<accession>A0A3N4HLD5</accession>